<dbReference type="InterPro" id="IPR027417">
    <property type="entry name" value="P-loop_NTPase"/>
</dbReference>
<dbReference type="SUPFAM" id="SSF52540">
    <property type="entry name" value="P-loop containing nucleoside triphosphate hydrolases"/>
    <property type="match status" value="1"/>
</dbReference>
<dbReference type="RefSeq" id="WP_163706402.1">
    <property type="nucleotide sequence ID" value="NZ_BLLA01000001.1"/>
</dbReference>
<dbReference type="EMBL" id="BLLA01000001">
    <property type="protein sequence ID" value="GFG94944.1"/>
    <property type="molecule type" value="Genomic_DNA"/>
</dbReference>
<comment type="caution">
    <text evidence="1">The sequence shown here is derived from an EMBL/GenBank/DDBJ whole genome shotgun (WGS) entry which is preliminary data.</text>
</comment>
<evidence type="ECO:0000313" key="2">
    <source>
        <dbReference type="Proteomes" id="UP000465301"/>
    </source>
</evidence>
<dbReference type="AlphaFoldDB" id="A0A7I9Z1X5"/>
<keyword evidence="2" id="KW-1185">Reference proteome</keyword>
<dbReference type="Proteomes" id="UP000465301">
    <property type="component" value="Unassembled WGS sequence"/>
</dbReference>
<protein>
    <submittedName>
        <fullName evidence="1">Uncharacterized protein</fullName>
    </submittedName>
</protein>
<organism evidence="1 2">
    <name type="scientific">Mycobacterium timonense</name>
    <dbReference type="NCBI Taxonomy" id="701043"/>
    <lineage>
        <taxon>Bacteria</taxon>
        <taxon>Bacillati</taxon>
        <taxon>Actinomycetota</taxon>
        <taxon>Actinomycetes</taxon>
        <taxon>Mycobacteriales</taxon>
        <taxon>Mycobacteriaceae</taxon>
        <taxon>Mycobacterium</taxon>
        <taxon>Mycobacterium avium complex (MAC)</taxon>
    </lineage>
</organism>
<proteinExistence type="predicted"/>
<gene>
    <name evidence="1" type="ORF">MTIM_08230</name>
</gene>
<accession>A0A7I9Z1X5</accession>
<sequence length="56" mass="6264">MTLILLSGRPGAGKSAYAEWLKTARDFERIVTDDEPQGTKWWELIDGAKTAARGER</sequence>
<name>A0A7I9Z1X5_9MYCO</name>
<reference evidence="1 2" key="1">
    <citation type="journal article" date="2019" name="Emerg. Microbes Infect.">
        <title>Comprehensive subspecies identification of 175 nontuberculous mycobacteria species based on 7547 genomic profiles.</title>
        <authorList>
            <person name="Matsumoto Y."/>
            <person name="Kinjo T."/>
            <person name="Motooka D."/>
            <person name="Nabeya D."/>
            <person name="Jung N."/>
            <person name="Uechi K."/>
            <person name="Horii T."/>
            <person name="Iida T."/>
            <person name="Fujita J."/>
            <person name="Nakamura S."/>
        </authorList>
    </citation>
    <scope>NUCLEOTIDE SEQUENCE [LARGE SCALE GENOMIC DNA]</scope>
    <source>
        <strain evidence="1 2">JCM 30726</strain>
    </source>
</reference>
<evidence type="ECO:0000313" key="1">
    <source>
        <dbReference type="EMBL" id="GFG94944.1"/>
    </source>
</evidence>